<dbReference type="RefSeq" id="WP_278250189.1">
    <property type="nucleotide sequence ID" value="NZ_CAWPIF010000091.1"/>
</dbReference>
<gene>
    <name evidence="3" type="ORF">C5471_22525</name>
</gene>
<dbReference type="Pfam" id="PF25023">
    <property type="entry name" value="TEN_YD-shell"/>
    <property type="match status" value="1"/>
</dbReference>
<dbReference type="Proteomes" id="UP000697802">
    <property type="component" value="Unassembled WGS sequence"/>
</dbReference>
<dbReference type="InterPro" id="IPR056823">
    <property type="entry name" value="TEN-like_YD-shell"/>
</dbReference>
<dbReference type="PANTHER" id="PTHR32305:SF15">
    <property type="entry name" value="PROTEIN RHSA-RELATED"/>
    <property type="match status" value="1"/>
</dbReference>
<dbReference type="InterPro" id="IPR031325">
    <property type="entry name" value="RHS_repeat"/>
</dbReference>
<evidence type="ECO:0000313" key="4">
    <source>
        <dbReference type="Proteomes" id="UP000697802"/>
    </source>
</evidence>
<organism evidence="3 4">
    <name type="scientific">Photorhabdus tasmaniensis</name>
    <dbReference type="NCBI Taxonomy" id="1004159"/>
    <lineage>
        <taxon>Bacteria</taxon>
        <taxon>Pseudomonadati</taxon>
        <taxon>Pseudomonadota</taxon>
        <taxon>Gammaproteobacteria</taxon>
        <taxon>Enterobacterales</taxon>
        <taxon>Morganellaceae</taxon>
        <taxon>Photorhabdus</taxon>
    </lineage>
</organism>
<dbReference type="NCBIfam" id="TIGR03696">
    <property type="entry name" value="Rhs_assc_core"/>
    <property type="match status" value="1"/>
</dbReference>
<protein>
    <recommendedName>
        <fullName evidence="2">Teneurin-like YD-shell domain-containing protein</fullName>
    </recommendedName>
</protein>
<accession>A0ABX0GM41</accession>
<proteinExistence type="predicted"/>
<feature type="non-terminal residue" evidence="3">
    <location>
        <position position="1"/>
    </location>
</feature>
<keyword evidence="4" id="KW-1185">Reference proteome</keyword>
<evidence type="ECO:0000259" key="2">
    <source>
        <dbReference type="Pfam" id="PF25023"/>
    </source>
</evidence>
<dbReference type="Gene3D" id="2.180.10.10">
    <property type="entry name" value="RHS repeat-associated core"/>
    <property type="match status" value="1"/>
</dbReference>
<evidence type="ECO:0000313" key="3">
    <source>
        <dbReference type="EMBL" id="NHB90317.1"/>
    </source>
</evidence>
<dbReference type="InterPro" id="IPR022385">
    <property type="entry name" value="Rhs_assc_core"/>
</dbReference>
<reference evidence="3 4" key="1">
    <citation type="submission" date="2018-02" db="EMBL/GenBank/DDBJ databases">
        <authorList>
            <person name="Machado R.A."/>
        </authorList>
    </citation>
    <scope>NUCLEOTIDE SEQUENCE [LARGE SCALE GENOMIC DNA]</scope>
    <source>
        <strain evidence="3 4">T327</strain>
    </source>
</reference>
<dbReference type="PANTHER" id="PTHR32305">
    <property type="match status" value="1"/>
</dbReference>
<feature type="domain" description="Teneurin-like YD-shell" evidence="2">
    <location>
        <begin position="232"/>
        <end position="368"/>
    </location>
</feature>
<dbReference type="EMBL" id="PUJU01000091">
    <property type="protein sequence ID" value="NHB90317.1"/>
    <property type="molecule type" value="Genomic_DNA"/>
</dbReference>
<dbReference type="InterPro" id="IPR050708">
    <property type="entry name" value="T6SS_VgrG/RHS"/>
</dbReference>
<keyword evidence="1" id="KW-0677">Repeat</keyword>
<dbReference type="NCBIfam" id="TIGR01643">
    <property type="entry name" value="YD_repeat_2x"/>
    <property type="match status" value="3"/>
</dbReference>
<sequence>YTRDRAGQIIGETDFTGRTIQYQYDRAGRKIIARYPNNQLLRWCYTPEDHLIRQEVWQEDDEQCQLVSVTEYDYNATGQLIRATNPDAVVEFEYDGSGNLTAETINGRTVTHEWDPLSGLPVSRQGDTLPALRWDYGPLGQVTRFGVAGHTPLHIHYDALGQETVRSSDAGFIQAQYHTATGLLAHQAVGRSSARFRQALQEADPHHPPFGSEVNRHWYYTQANNVECIKDGHWEETRYGYNANDQVVLAIFSGTPWAREEQFIYDANQNIGHYQRIPEDMSQPVLKEYPEYQSGRTARRADNAFRYDENGRMTEKTIHKYGYQPRTFCYHWDAHNQLTEFITPEGTRWRYRYDAFGRRISKRKEVDSRLEATNLQRWLDGLPDLTLKPTAIIGYDYLWSGDQLIEETPVLADGTVAYDQSIHWLYEPGKLTPSARYEQGQLHYVVSDHQGTPREILTEAGKLAWAGRLFTWGEPEFWTVPVRKEEKVSCNLRFCGQYEDEESGLFYNRFRYYSPETGQYLSPDPLGLAGGLNPYAYVHNPANWIDPLGLAGCDPTGYHKRKALRTDVYNAQRPMAGRHATKHINAKDINEAKNLSVGKGSLDKRPEASYFPEYASKVAGFEKQAAYGAIRNGHAFDHGGTRFMFYKNPTGHVGYNEGQLTNWVRIEMTNAPIPTIHSFPASLEQVGKYIPGVR</sequence>
<evidence type="ECO:0000256" key="1">
    <source>
        <dbReference type="ARBA" id="ARBA00022737"/>
    </source>
</evidence>
<dbReference type="InterPro" id="IPR006530">
    <property type="entry name" value="YD"/>
</dbReference>
<dbReference type="Pfam" id="PF05593">
    <property type="entry name" value="RHS_repeat"/>
    <property type="match status" value="2"/>
</dbReference>
<name>A0ABX0GM41_9GAMM</name>
<comment type="caution">
    <text evidence="3">The sequence shown here is derived from an EMBL/GenBank/DDBJ whole genome shotgun (WGS) entry which is preliminary data.</text>
</comment>